<dbReference type="PATRIC" id="fig|545697.3.peg.1635"/>
<dbReference type="AlphaFoldDB" id="L1QHJ1"/>
<comment type="caution">
    <text evidence="1">The sequence shown here is derived from an EMBL/GenBank/DDBJ whole genome shotgun (WGS) entry which is preliminary data.</text>
</comment>
<organism evidence="1 2">
    <name type="scientific">Clostridium celatum DSM 1785</name>
    <dbReference type="NCBI Taxonomy" id="545697"/>
    <lineage>
        <taxon>Bacteria</taxon>
        <taxon>Bacillati</taxon>
        <taxon>Bacillota</taxon>
        <taxon>Clostridia</taxon>
        <taxon>Eubacteriales</taxon>
        <taxon>Clostridiaceae</taxon>
        <taxon>Clostridium</taxon>
    </lineage>
</organism>
<evidence type="ECO:0008006" key="3">
    <source>
        <dbReference type="Google" id="ProtNLM"/>
    </source>
</evidence>
<dbReference type="OrthoDB" id="1929578at2"/>
<gene>
    <name evidence="1" type="ORF">HMPREF0216_01660</name>
</gene>
<keyword evidence="2" id="KW-1185">Reference proteome</keyword>
<dbReference type="EMBL" id="AMEZ01000048">
    <property type="protein sequence ID" value="EKY27057.1"/>
    <property type="molecule type" value="Genomic_DNA"/>
</dbReference>
<name>L1QHJ1_9CLOT</name>
<proteinExistence type="predicted"/>
<dbReference type="Proteomes" id="UP000010420">
    <property type="component" value="Unassembled WGS sequence"/>
</dbReference>
<evidence type="ECO:0000313" key="2">
    <source>
        <dbReference type="Proteomes" id="UP000010420"/>
    </source>
</evidence>
<sequence>MTKTLYDPELEKRGELKKAKIAIRNMLQKGMDEKNIAEILEVDMSLIEEVLKDIK</sequence>
<dbReference type="RefSeq" id="WP_005213198.1">
    <property type="nucleotide sequence ID" value="NZ_KB291640.1"/>
</dbReference>
<reference evidence="1 2" key="1">
    <citation type="submission" date="2012-05" db="EMBL/GenBank/DDBJ databases">
        <authorList>
            <person name="Weinstock G."/>
            <person name="Sodergren E."/>
            <person name="Lobos E.A."/>
            <person name="Fulton L."/>
            <person name="Fulton R."/>
            <person name="Courtney L."/>
            <person name="Fronick C."/>
            <person name="O'Laughlin M."/>
            <person name="Godfrey J."/>
            <person name="Wilson R.M."/>
            <person name="Miner T."/>
            <person name="Farmer C."/>
            <person name="Delehaunty K."/>
            <person name="Cordes M."/>
            <person name="Minx P."/>
            <person name="Tomlinson C."/>
            <person name="Chen J."/>
            <person name="Wollam A."/>
            <person name="Pepin K.H."/>
            <person name="Bhonagiri V."/>
            <person name="Zhang X."/>
            <person name="Suruliraj S."/>
            <person name="Warren W."/>
            <person name="Mitreva M."/>
            <person name="Mardis E.R."/>
            <person name="Wilson R.K."/>
        </authorList>
    </citation>
    <scope>NUCLEOTIDE SEQUENCE [LARGE SCALE GENOMIC DNA]</scope>
    <source>
        <strain evidence="1 2">DSM 1785</strain>
    </source>
</reference>
<protein>
    <recommendedName>
        <fullName evidence="3">Transposase</fullName>
    </recommendedName>
</protein>
<dbReference type="HOGENOM" id="CLU_3023949_0_0_9"/>
<accession>L1QHJ1</accession>
<evidence type="ECO:0000313" key="1">
    <source>
        <dbReference type="EMBL" id="EKY27057.1"/>
    </source>
</evidence>